<evidence type="ECO:0000313" key="9">
    <source>
        <dbReference type="Proteomes" id="UP000289220"/>
    </source>
</evidence>
<evidence type="ECO:0000256" key="4">
    <source>
        <dbReference type="ARBA" id="ARBA00022989"/>
    </source>
</evidence>
<dbReference type="SUPFAM" id="SSF103473">
    <property type="entry name" value="MFS general substrate transporter"/>
    <property type="match status" value="1"/>
</dbReference>
<dbReference type="InterPro" id="IPR036259">
    <property type="entry name" value="MFS_trans_sf"/>
</dbReference>
<dbReference type="GO" id="GO:0005886">
    <property type="term" value="C:plasma membrane"/>
    <property type="evidence" value="ECO:0007669"/>
    <property type="project" value="UniProtKB-SubCell"/>
</dbReference>
<dbReference type="PANTHER" id="PTHR43124:SF3">
    <property type="entry name" value="CHLORAMPHENICOL EFFLUX PUMP RV0191"/>
    <property type="match status" value="1"/>
</dbReference>
<feature type="transmembrane region" description="Helical" evidence="6">
    <location>
        <begin position="323"/>
        <end position="344"/>
    </location>
</feature>
<feature type="transmembrane region" description="Helical" evidence="6">
    <location>
        <begin position="298"/>
        <end position="317"/>
    </location>
</feature>
<accession>A0A7Z8Y481</accession>
<sequence length="423" mass="43316">MLHRNIPPPPLRIAFMAAGGAVVDSDVTNEPMTAGRVALVLIALAMGGFAIGVTEFAAMSILPDFAAGLSVDAPAAGHVISAYAAGVVVGAPILAVLGARSPRWLLLIGFMALFAIGNGLSALAPTYEWMLVFRFLSGVPHGAYFGVAALVAASVVPLHLRTRAVSTVLMGLTVATVIGVPFANMISHAFGWRWTFAIVSVLAVTTMGLVALFAPRDPAHPDASPVRELGALKRSQVWLTLGVGAVGFGGMFAVYAYLASTLQAVTGVGPEIMPWVFAVFGVGMFLGNILGAWAADRVGFPAAGGLLLWSAAALALYPFAAPHLWAVMIVVFLIGGGGGLGSVLQTRLMDVAGDAQTLAAALNHSAFNTANAIGPLLGGMAIAAGYGWTSTGWVGVGLSLGGFAIFVAAWAEGRRRAASKRLA</sequence>
<dbReference type="InterPro" id="IPR011701">
    <property type="entry name" value="MFS"/>
</dbReference>
<dbReference type="InterPro" id="IPR020846">
    <property type="entry name" value="MFS_dom"/>
</dbReference>
<evidence type="ECO:0000256" key="3">
    <source>
        <dbReference type="ARBA" id="ARBA00022692"/>
    </source>
</evidence>
<evidence type="ECO:0000256" key="2">
    <source>
        <dbReference type="ARBA" id="ARBA00022475"/>
    </source>
</evidence>
<feature type="transmembrane region" description="Helical" evidence="6">
    <location>
        <begin position="75"/>
        <end position="97"/>
    </location>
</feature>
<dbReference type="Gene3D" id="1.20.1250.20">
    <property type="entry name" value="MFS general substrate transporter like domains"/>
    <property type="match status" value="2"/>
</dbReference>
<evidence type="ECO:0000256" key="5">
    <source>
        <dbReference type="ARBA" id="ARBA00023136"/>
    </source>
</evidence>
<organism evidence="8 9">
    <name type="scientific">Brevundimonas mediterranea</name>
    <dbReference type="NCBI Taxonomy" id="74329"/>
    <lineage>
        <taxon>Bacteria</taxon>
        <taxon>Pseudomonadati</taxon>
        <taxon>Pseudomonadota</taxon>
        <taxon>Alphaproteobacteria</taxon>
        <taxon>Caulobacterales</taxon>
        <taxon>Caulobacteraceae</taxon>
        <taxon>Brevundimonas</taxon>
    </lineage>
</organism>
<dbReference type="Pfam" id="PF07690">
    <property type="entry name" value="MFS_1"/>
    <property type="match status" value="1"/>
</dbReference>
<name>A0A7Z8Y481_9CAUL</name>
<feature type="transmembrane region" description="Helical" evidence="6">
    <location>
        <begin position="365"/>
        <end position="386"/>
    </location>
</feature>
<dbReference type="AlphaFoldDB" id="A0A7Z8Y481"/>
<dbReference type="CDD" id="cd17324">
    <property type="entry name" value="MFS_NepI_like"/>
    <property type="match status" value="1"/>
</dbReference>
<feature type="domain" description="Major facilitator superfamily (MFS) profile" evidence="7">
    <location>
        <begin position="40"/>
        <end position="414"/>
    </location>
</feature>
<reference evidence="8 9" key="1">
    <citation type="submission" date="2018-11" db="EMBL/GenBank/DDBJ databases">
        <authorList>
            <person name="Peiro R."/>
            <person name="Begona"/>
            <person name="Cbmso G."/>
            <person name="Lopez M."/>
            <person name="Gonzalez S."/>
            <person name="Sacristan E."/>
            <person name="Castillo E."/>
        </authorList>
    </citation>
    <scope>NUCLEOTIDE SEQUENCE [LARGE SCALE GENOMIC DNA]</scope>
    <source>
        <strain evidence="8">Brev_genome</strain>
    </source>
</reference>
<gene>
    <name evidence="8" type="primary">ydhP_2</name>
    <name evidence="8" type="ORF">BREV_BREV_02088</name>
</gene>
<feature type="transmembrane region" description="Helical" evidence="6">
    <location>
        <begin position="272"/>
        <end position="291"/>
    </location>
</feature>
<evidence type="ECO:0000259" key="7">
    <source>
        <dbReference type="PROSITE" id="PS50850"/>
    </source>
</evidence>
<protein>
    <submittedName>
        <fullName evidence="8">Inner membrane transport protein YdhP</fullName>
    </submittedName>
</protein>
<dbReference type="Proteomes" id="UP000289220">
    <property type="component" value="Unassembled WGS sequence"/>
</dbReference>
<dbReference type="PANTHER" id="PTHR43124">
    <property type="entry name" value="PURINE EFFLUX PUMP PBUE"/>
    <property type="match status" value="1"/>
</dbReference>
<dbReference type="GO" id="GO:0022857">
    <property type="term" value="F:transmembrane transporter activity"/>
    <property type="evidence" value="ECO:0007669"/>
    <property type="project" value="InterPro"/>
</dbReference>
<feature type="transmembrane region" description="Helical" evidence="6">
    <location>
        <begin position="392"/>
        <end position="411"/>
    </location>
</feature>
<dbReference type="EMBL" id="UXHF01000041">
    <property type="protein sequence ID" value="VDC50600.1"/>
    <property type="molecule type" value="Genomic_DNA"/>
</dbReference>
<evidence type="ECO:0000256" key="1">
    <source>
        <dbReference type="ARBA" id="ARBA00004651"/>
    </source>
</evidence>
<comment type="subcellular location">
    <subcellularLocation>
        <location evidence="1">Cell membrane</location>
        <topology evidence="1">Multi-pass membrane protein</topology>
    </subcellularLocation>
</comment>
<feature type="transmembrane region" description="Helical" evidence="6">
    <location>
        <begin position="192"/>
        <end position="215"/>
    </location>
</feature>
<feature type="transmembrane region" description="Helical" evidence="6">
    <location>
        <begin position="167"/>
        <end position="186"/>
    </location>
</feature>
<comment type="caution">
    <text evidence="8">The sequence shown here is derived from an EMBL/GenBank/DDBJ whole genome shotgun (WGS) entry which is preliminary data.</text>
</comment>
<feature type="transmembrane region" description="Helical" evidence="6">
    <location>
        <begin position="236"/>
        <end position="260"/>
    </location>
</feature>
<feature type="transmembrane region" description="Helical" evidence="6">
    <location>
        <begin position="37"/>
        <end position="63"/>
    </location>
</feature>
<keyword evidence="2" id="KW-1003">Cell membrane</keyword>
<keyword evidence="9" id="KW-1185">Reference proteome</keyword>
<keyword evidence="3 6" id="KW-0812">Transmembrane</keyword>
<feature type="transmembrane region" description="Helical" evidence="6">
    <location>
        <begin position="143"/>
        <end position="160"/>
    </location>
</feature>
<dbReference type="InterPro" id="IPR050189">
    <property type="entry name" value="MFS_Efflux_Transporters"/>
</dbReference>
<evidence type="ECO:0000256" key="6">
    <source>
        <dbReference type="SAM" id="Phobius"/>
    </source>
</evidence>
<keyword evidence="4 6" id="KW-1133">Transmembrane helix</keyword>
<evidence type="ECO:0000313" key="8">
    <source>
        <dbReference type="EMBL" id="VDC50600.1"/>
    </source>
</evidence>
<feature type="transmembrane region" description="Helical" evidence="6">
    <location>
        <begin position="104"/>
        <end position="123"/>
    </location>
</feature>
<keyword evidence="5 6" id="KW-0472">Membrane</keyword>
<dbReference type="PROSITE" id="PS50850">
    <property type="entry name" value="MFS"/>
    <property type="match status" value="1"/>
</dbReference>
<proteinExistence type="predicted"/>